<reference evidence="1" key="1">
    <citation type="submission" date="2024-05" db="EMBL/GenBank/DDBJ databases">
        <title>30 novel species of actinomycetes from the DSMZ collection.</title>
        <authorList>
            <person name="Nouioui I."/>
        </authorList>
    </citation>
    <scope>NUCLEOTIDE SEQUENCE</scope>
    <source>
        <strain evidence="1">DSM 3412</strain>
    </source>
</reference>
<dbReference type="SUPFAM" id="SSF53335">
    <property type="entry name" value="S-adenosyl-L-methionine-dependent methyltransferases"/>
    <property type="match status" value="1"/>
</dbReference>
<dbReference type="InterPro" id="IPR029063">
    <property type="entry name" value="SAM-dependent_MTases_sf"/>
</dbReference>
<evidence type="ECO:0000313" key="1">
    <source>
        <dbReference type="EMBL" id="MDT0570561.1"/>
    </source>
</evidence>
<comment type="caution">
    <text evidence="1">The sequence shown here is derived from an EMBL/GenBank/DDBJ whole genome shotgun (WGS) entry which is preliminary data.</text>
</comment>
<evidence type="ECO:0000313" key="2">
    <source>
        <dbReference type="Proteomes" id="UP001180737"/>
    </source>
</evidence>
<keyword evidence="2" id="KW-1185">Reference proteome</keyword>
<protein>
    <submittedName>
        <fullName evidence="1">DNA methylase</fullName>
    </submittedName>
</protein>
<sequence>MTQPRVFGEGRTALATRSGRAPRPRLLDLFSCAGGAAVGYHRAGFEVDGCDIADRPNYPFPQHRGDALTYLALLIASGEIRRYAFVHASPPCQHGCALTVGTNASQGWGRAHVDLVAPTRDLLDATGLPYAIEQPNGRAEIRKDLTLCGEMFGLGVIRHRNFELGGWAIEQPAHVRHRGRVRGYRHGRFYDGPYVAAYGNGGGKPTVPELQTAMGITWTDVREELTEAIPPAYTEHIGRAYLAATATLGAVA</sequence>
<dbReference type="Gene3D" id="3.40.50.150">
    <property type="entry name" value="Vaccinia Virus protein VP39"/>
    <property type="match status" value="1"/>
</dbReference>
<keyword evidence="1" id="KW-0489">Methyltransferase</keyword>
<dbReference type="Proteomes" id="UP001180737">
    <property type="component" value="Unassembled WGS sequence"/>
</dbReference>
<proteinExistence type="predicted"/>
<accession>A0ABU2Z2Y2</accession>
<organism evidence="1 2">
    <name type="scientific">Streptomyces gottesmaniae</name>
    <dbReference type="NCBI Taxonomy" id="3075518"/>
    <lineage>
        <taxon>Bacteria</taxon>
        <taxon>Bacillati</taxon>
        <taxon>Actinomycetota</taxon>
        <taxon>Actinomycetes</taxon>
        <taxon>Kitasatosporales</taxon>
        <taxon>Streptomycetaceae</taxon>
        <taxon>Streptomyces</taxon>
    </lineage>
</organism>
<dbReference type="GO" id="GO:0008168">
    <property type="term" value="F:methyltransferase activity"/>
    <property type="evidence" value="ECO:0007669"/>
    <property type="project" value="UniProtKB-KW"/>
</dbReference>
<gene>
    <name evidence="1" type="ORF">RM704_24360</name>
</gene>
<keyword evidence="1" id="KW-0808">Transferase</keyword>
<dbReference type="EMBL" id="JAVRFJ010000022">
    <property type="protein sequence ID" value="MDT0570561.1"/>
    <property type="molecule type" value="Genomic_DNA"/>
</dbReference>
<name>A0ABU2Z2Y2_9ACTN</name>
<dbReference type="RefSeq" id="WP_311591206.1">
    <property type="nucleotide sequence ID" value="NZ_JAVRFJ010000022.1"/>
</dbReference>
<dbReference type="GO" id="GO:0032259">
    <property type="term" value="P:methylation"/>
    <property type="evidence" value="ECO:0007669"/>
    <property type="project" value="UniProtKB-KW"/>
</dbReference>